<evidence type="ECO:0000313" key="2">
    <source>
        <dbReference type="Proteomes" id="UP001596545"/>
    </source>
</evidence>
<dbReference type="EMBL" id="JBHTBL010000021">
    <property type="protein sequence ID" value="MFC7325984.1"/>
    <property type="molecule type" value="Genomic_DNA"/>
</dbReference>
<organism evidence="1 2">
    <name type="scientific">Halorubrum rutilum</name>
    <dbReference type="NCBI Taxonomy" id="1364933"/>
    <lineage>
        <taxon>Archaea</taxon>
        <taxon>Methanobacteriati</taxon>
        <taxon>Methanobacteriota</taxon>
        <taxon>Stenosarchaea group</taxon>
        <taxon>Halobacteria</taxon>
        <taxon>Halobacteriales</taxon>
        <taxon>Haloferacaceae</taxon>
        <taxon>Halorubrum</taxon>
    </lineage>
</organism>
<proteinExistence type="predicted"/>
<dbReference type="Proteomes" id="UP001596545">
    <property type="component" value="Unassembled WGS sequence"/>
</dbReference>
<name>A0ABD6APF5_9EURY</name>
<comment type="caution">
    <text evidence="1">The sequence shown here is derived from an EMBL/GenBank/DDBJ whole genome shotgun (WGS) entry which is preliminary data.</text>
</comment>
<evidence type="ECO:0000313" key="1">
    <source>
        <dbReference type="EMBL" id="MFC7325984.1"/>
    </source>
</evidence>
<dbReference type="AlphaFoldDB" id="A0ABD6APF5"/>
<protein>
    <submittedName>
        <fullName evidence="1">Uncharacterized protein</fullName>
    </submittedName>
</protein>
<sequence>MAETFAVDCPGCGTTKRPMTDHDGTIGVHYSWGVTFSVDIEAVDE</sequence>
<dbReference type="RefSeq" id="WP_256410075.1">
    <property type="nucleotide sequence ID" value="NZ_JANHDN010000010.1"/>
</dbReference>
<accession>A0ABD6APF5</accession>
<gene>
    <name evidence="1" type="ORF">ACFQMF_15570</name>
</gene>
<keyword evidence="2" id="KW-1185">Reference proteome</keyword>
<reference evidence="1 2" key="1">
    <citation type="journal article" date="2019" name="Int. J. Syst. Evol. Microbiol.">
        <title>The Global Catalogue of Microorganisms (GCM) 10K type strain sequencing project: providing services to taxonomists for standard genome sequencing and annotation.</title>
        <authorList>
            <consortium name="The Broad Institute Genomics Platform"/>
            <consortium name="The Broad Institute Genome Sequencing Center for Infectious Disease"/>
            <person name="Wu L."/>
            <person name="Ma J."/>
        </authorList>
    </citation>
    <scope>NUCLEOTIDE SEQUENCE [LARGE SCALE GENOMIC DNA]</scope>
    <source>
        <strain evidence="1 2">CGMCC 1.12554</strain>
    </source>
</reference>